<gene>
    <name evidence="2" type="ORF">CtesDRAFT_PD3301</name>
    <name evidence="3" type="ORF">CtesDRAFT_PD3364</name>
</gene>
<organism evidence="2 4">
    <name type="scientific">Comamonas testosteroni (strain DSM 14576 / KF-1)</name>
    <name type="common">Pseudomonas testosteroni</name>
    <dbReference type="NCBI Taxonomy" id="399795"/>
    <lineage>
        <taxon>Bacteria</taxon>
        <taxon>Pseudomonadati</taxon>
        <taxon>Pseudomonadota</taxon>
        <taxon>Betaproteobacteria</taxon>
        <taxon>Burkholderiales</taxon>
        <taxon>Comamonadaceae</taxon>
        <taxon>Comamonas</taxon>
    </lineage>
</organism>
<evidence type="ECO:0000313" key="3">
    <source>
        <dbReference type="EMBL" id="EED68417.1"/>
    </source>
</evidence>
<evidence type="ECO:0000313" key="2">
    <source>
        <dbReference type="EMBL" id="EED68354.1"/>
    </source>
</evidence>
<dbReference type="Proteomes" id="UP000003039">
    <property type="component" value="Unassembled WGS sequence"/>
</dbReference>
<evidence type="ECO:0000313" key="4">
    <source>
        <dbReference type="Proteomes" id="UP000003039"/>
    </source>
</evidence>
<protein>
    <submittedName>
        <fullName evidence="2">Uncharacterized protein</fullName>
    </submittedName>
</protein>
<sequence length="134" mass="15204">MGRDDLQFDLFDSSSALEEMRADVAESELDPPIVHSIVRAEDCCAPLLAGPTSIFNLAATGMQLRTPISTPEKNRNVMVVTREQGVVRCQVVRFAETEEGIERERQRRARQIVPKAKKQTFKMRNSRTWDDPQS</sequence>
<dbReference type="RefSeq" id="WP_003056746.1">
    <property type="nucleotide sequence ID" value="NZ_AAUJ02000001.1"/>
</dbReference>
<reference evidence="2 4" key="1">
    <citation type="journal article" date="2004" name="Appl. Environ. Microbiol.">
        <title>Mineralization of individual congeners of linear alkylbenzenesulfonate by defined pairs of heterotrophic bacteria.</title>
        <authorList>
            <person name="Schleheck D."/>
            <person name="Knepper T.P."/>
            <person name="Fischer K."/>
            <person name="Cook A.M."/>
        </authorList>
    </citation>
    <scope>NUCLEOTIDE SEQUENCE [LARGE SCALE GENOMIC DNA]</scope>
    <source>
        <strain evidence="4">DSM 14576 / KF-1</strain>
        <strain evidence="2">KF-1</strain>
    </source>
</reference>
<proteinExistence type="predicted"/>
<evidence type="ECO:0000256" key="1">
    <source>
        <dbReference type="SAM" id="MobiDB-lite"/>
    </source>
</evidence>
<feature type="compositionally biased region" description="Basic residues" evidence="1">
    <location>
        <begin position="114"/>
        <end position="125"/>
    </location>
</feature>
<comment type="caution">
    <text evidence="2">The sequence shown here is derived from an EMBL/GenBank/DDBJ whole genome shotgun (WGS) entry which is preliminary data.</text>
</comment>
<reference evidence="2" key="2">
    <citation type="submission" date="2009-01" db="EMBL/GenBank/DDBJ databases">
        <authorList>
            <consortium name="US DOE Joint Genome Institute (JGI-PGF)"/>
            <person name="Lucas S."/>
            <person name="Copeland A."/>
            <person name="Lapidus A."/>
            <person name="Glavina del Rio T."/>
            <person name="Dalin E."/>
            <person name="Tice H."/>
            <person name="Bruce D."/>
            <person name="Goodwin L."/>
            <person name="Pitluck S."/>
            <person name="LaButti K.M."/>
            <person name="Lowry S."/>
            <person name="Sun H."/>
            <person name="Larimer F."/>
            <person name="Land M.L."/>
            <person name="Hauser L."/>
            <person name="Kjelleberg S."/>
            <person name="Cook A."/>
            <person name="Knepper T.P."/>
            <person name="Fischer K."/>
            <person name="Schleheck D."/>
            <person name="Richardson P."/>
        </authorList>
    </citation>
    <scope>NUCLEOTIDE SEQUENCE</scope>
    <source>
        <strain evidence="2">KF-1</strain>
    </source>
</reference>
<accession>B7X123</accession>
<dbReference type="AlphaFoldDB" id="B7X123"/>
<dbReference type="EMBL" id="AAUJ02000001">
    <property type="protein sequence ID" value="EED68354.1"/>
    <property type="molecule type" value="Genomic_DNA"/>
</dbReference>
<feature type="region of interest" description="Disordered" evidence="1">
    <location>
        <begin position="114"/>
        <end position="134"/>
    </location>
</feature>
<dbReference type="OrthoDB" id="8794820at2"/>
<dbReference type="EMBL" id="AAUJ02000001">
    <property type="protein sequence ID" value="EED68417.1"/>
    <property type="molecule type" value="Genomic_DNA"/>
</dbReference>
<name>B7X123_COMTK</name>